<comment type="caution">
    <text evidence="1">The sequence shown here is derived from an EMBL/GenBank/DDBJ whole genome shotgun (WGS) entry which is preliminary data.</text>
</comment>
<organism evidence="1 2">
    <name type="scientific">Hymenobacter nitidus</name>
    <dbReference type="NCBI Taxonomy" id="2880929"/>
    <lineage>
        <taxon>Bacteria</taxon>
        <taxon>Pseudomonadati</taxon>
        <taxon>Bacteroidota</taxon>
        <taxon>Cytophagia</taxon>
        <taxon>Cytophagales</taxon>
        <taxon>Hymenobacteraceae</taxon>
        <taxon>Hymenobacter</taxon>
    </lineage>
</organism>
<sequence length="183" mass="21220">MKINRQFNTLSLGECLYLLEHHRNYTDFNTLGLFRGIVESTKLSLEEKQRLRDLVVAAFAKPFDFLQLKDPVTYFALSTLGEELTVADQAQAWENIRLSQQRILASKKLRHRSFGTYSKHLCGYDDCHLQGLMIRQGSLLSYGGKIRLCTDKNRWDGIPPKAAKRRQERKTMKRLIATRAEDE</sequence>
<reference evidence="1" key="1">
    <citation type="submission" date="2021-10" db="EMBL/GenBank/DDBJ databases">
        <authorList>
            <person name="Dean J.D."/>
            <person name="Kim M.K."/>
            <person name="Newey C.N."/>
            <person name="Stoker T.S."/>
            <person name="Thompson D.W."/>
            <person name="Grose J.H."/>
        </authorList>
    </citation>
    <scope>NUCLEOTIDE SEQUENCE</scope>
    <source>
        <strain evidence="1">BT635</strain>
    </source>
</reference>
<name>A0ABS8A9H2_9BACT</name>
<protein>
    <submittedName>
        <fullName evidence="1">Uncharacterized protein</fullName>
    </submittedName>
</protein>
<evidence type="ECO:0000313" key="1">
    <source>
        <dbReference type="EMBL" id="MCB2377035.1"/>
    </source>
</evidence>
<dbReference type="RefSeq" id="WP_226183484.1">
    <property type="nucleotide sequence ID" value="NZ_JAJADQ010000002.1"/>
</dbReference>
<gene>
    <name evidence="1" type="ORF">LGH70_05545</name>
</gene>
<accession>A0ABS8A9H2</accession>
<proteinExistence type="predicted"/>
<dbReference type="Proteomes" id="UP001165297">
    <property type="component" value="Unassembled WGS sequence"/>
</dbReference>
<evidence type="ECO:0000313" key="2">
    <source>
        <dbReference type="Proteomes" id="UP001165297"/>
    </source>
</evidence>
<dbReference type="EMBL" id="JAJADQ010000002">
    <property type="protein sequence ID" value="MCB2377035.1"/>
    <property type="molecule type" value="Genomic_DNA"/>
</dbReference>
<keyword evidence="2" id="KW-1185">Reference proteome</keyword>